<keyword evidence="5" id="KW-0808">Transferase</keyword>
<keyword evidence="8" id="KW-0472">Membrane</keyword>
<evidence type="ECO:0000256" key="11">
    <source>
        <dbReference type="ARBA" id="ARBA00023316"/>
    </source>
</evidence>
<evidence type="ECO:0000256" key="8">
    <source>
        <dbReference type="ARBA" id="ARBA00023136"/>
    </source>
</evidence>
<accession>A0A0F4ZJD3</accession>
<organism evidence="16 17">
    <name type="scientific">Thielaviopsis punctulata</name>
    <dbReference type="NCBI Taxonomy" id="72032"/>
    <lineage>
        <taxon>Eukaryota</taxon>
        <taxon>Fungi</taxon>
        <taxon>Dikarya</taxon>
        <taxon>Ascomycota</taxon>
        <taxon>Pezizomycotina</taxon>
        <taxon>Sordariomycetes</taxon>
        <taxon>Hypocreomycetidae</taxon>
        <taxon>Microascales</taxon>
        <taxon>Ceratocystidaceae</taxon>
        <taxon>Thielaviopsis</taxon>
    </lineage>
</organism>
<dbReference type="GO" id="GO:0008843">
    <property type="term" value="F:endochitinase activity"/>
    <property type="evidence" value="ECO:0007669"/>
    <property type="project" value="UniProtKB-EC"/>
</dbReference>
<dbReference type="InterPro" id="IPR050546">
    <property type="entry name" value="Glycosyl_Hydrlase_16"/>
</dbReference>
<gene>
    <name evidence="16" type="ORF">TD95_002976</name>
</gene>
<dbReference type="GO" id="GO:0009277">
    <property type="term" value="C:fungal-type cell wall"/>
    <property type="evidence" value="ECO:0007669"/>
    <property type="project" value="TreeGrafter"/>
</dbReference>
<evidence type="ECO:0000259" key="15">
    <source>
        <dbReference type="PROSITE" id="PS51762"/>
    </source>
</evidence>
<evidence type="ECO:0000313" key="17">
    <source>
        <dbReference type="Proteomes" id="UP000033483"/>
    </source>
</evidence>
<dbReference type="InterPro" id="IPR000757">
    <property type="entry name" value="Beta-glucanase-like"/>
</dbReference>
<evidence type="ECO:0000256" key="6">
    <source>
        <dbReference type="ARBA" id="ARBA00022729"/>
    </source>
</evidence>
<dbReference type="AlphaFoldDB" id="A0A0F4ZJD3"/>
<evidence type="ECO:0000256" key="13">
    <source>
        <dbReference type="ARBA" id="ARBA00093308"/>
    </source>
</evidence>
<dbReference type="InterPro" id="IPR013320">
    <property type="entry name" value="ConA-like_dom_sf"/>
</dbReference>
<dbReference type="GO" id="GO:0016757">
    <property type="term" value="F:glycosyltransferase activity"/>
    <property type="evidence" value="ECO:0007669"/>
    <property type="project" value="UniProtKB-KW"/>
</dbReference>
<dbReference type="SUPFAM" id="SSF49899">
    <property type="entry name" value="Concanavalin A-like lectins/glucanases"/>
    <property type="match status" value="1"/>
</dbReference>
<feature type="domain" description="GH16" evidence="15">
    <location>
        <begin position="1"/>
        <end position="228"/>
    </location>
</feature>
<keyword evidence="11" id="KW-0961">Cell wall biogenesis/degradation</keyword>
<dbReference type="PANTHER" id="PTHR10963:SF68">
    <property type="entry name" value="GLYCOSIDASE CRH1-RELATED"/>
    <property type="match status" value="1"/>
</dbReference>
<reference evidence="16 17" key="1">
    <citation type="submission" date="2015-03" db="EMBL/GenBank/DDBJ databases">
        <authorList>
            <person name="Radwan O."/>
            <person name="Al-Naeli F.A."/>
            <person name="Rendon G.A."/>
            <person name="Fields C."/>
        </authorList>
    </citation>
    <scope>NUCLEOTIDE SEQUENCE [LARGE SCALE GENOMIC DNA]</scope>
    <source>
        <strain evidence="16">CR-DP1</strain>
    </source>
</reference>
<evidence type="ECO:0000256" key="2">
    <source>
        <dbReference type="ARBA" id="ARBA00004370"/>
    </source>
</evidence>
<dbReference type="EC" id="3.2.1.14" evidence="3"/>
<evidence type="ECO:0000256" key="4">
    <source>
        <dbReference type="ARBA" id="ARBA00022676"/>
    </source>
</evidence>
<dbReference type="Proteomes" id="UP000033483">
    <property type="component" value="Unassembled WGS sequence"/>
</dbReference>
<comment type="subcellular location">
    <subcellularLocation>
        <location evidence="2">Membrane</location>
    </subcellularLocation>
</comment>
<name>A0A0F4ZJD3_9PEZI</name>
<dbReference type="FunFam" id="2.60.120.200:FF:000152">
    <property type="entry name" value="Cell wall glucanase"/>
    <property type="match status" value="1"/>
</dbReference>
<dbReference type="EMBL" id="LAEV01000595">
    <property type="protein sequence ID" value="KKA29993.1"/>
    <property type="molecule type" value="Genomic_DNA"/>
</dbReference>
<feature type="chain" id="PRO_5002482902" description="chitinase" evidence="14">
    <location>
        <begin position="22"/>
        <end position="374"/>
    </location>
</feature>
<evidence type="ECO:0000256" key="5">
    <source>
        <dbReference type="ARBA" id="ARBA00022679"/>
    </source>
</evidence>
<keyword evidence="4" id="KW-0328">Glycosyltransferase</keyword>
<comment type="caution">
    <text evidence="16">The sequence shown here is derived from an EMBL/GenBank/DDBJ whole genome shotgun (WGS) entry which is preliminary data.</text>
</comment>
<keyword evidence="17" id="KW-1185">Reference proteome</keyword>
<evidence type="ECO:0000256" key="7">
    <source>
        <dbReference type="ARBA" id="ARBA00022801"/>
    </source>
</evidence>
<dbReference type="GO" id="GO:0005975">
    <property type="term" value="P:carbohydrate metabolic process"/>
    <property type="evidence" value="ECO:0007669"/>
    <property type="project" value="InterPro"/>
</dbReference>
<evidence type="ECO:0000256" key="1">
    <source>
        <dbReference type="ARBA" id="ARBA00000822"/>
    </source>
</evidence>
<evidence type="ECO:0000256" key="9">
    <source>
        <dbReference type="ARBA" id="ARBA00023180"/>
    </source>
</evidence>
<dbReference type="Gene3D" id="2.60.120.200">
    <property type="match status" value="1"/>
</dbReference>
<dbReference type="CDD" id="cd02183">
    <property type="entry name" value="GH16_fungal_CRH1_transglycosylase"/>
    <property type="match status" value="1"/>
</dbReference>
<protein>
    <recommendedName>
        <fullName evidence="3">chitinase</fullName>
        <ecNumber evidence="3">3.2.1.14</ecNumber>
    </recommendedName>
</protein>
<dbReference type="GO" id="GO:0031505">
    <property type="term" value="P:fungal-type cell wall organization"/>
    <property type="evidence" value="ECO:0007669"/>
    <property type="project" value="TreeGrafter"/>
</dbReference>
<dbReference type="PROSITE" id="PS51762">
    <property type="entry name" value="GH16_2"/>
    <property type="match status" value="1"/>
</dbReference>
<evidence type="ECO:0000313" key="16">
    <source>
        <dbReference type="EMBL" id="KKA29993.1"/>
    </source>
</evidence>
<dbReference type="Pfam" id="PF00722">
    <property type="entry name" value="Glyco_hydro_16"/>
    <property type="match status" value="1"/>
</dbReference>
<dbReference type="PANTHER" id="PTHR10963">
    <property type="entry name" value="GLYCOSYL HYDROLASE-RELATED"/>
    <property type="match status" value="1"/>
</dbReference>
<keyword evidence="6 14" id="KW-0732">Signal</keyword>
<feature type="signal peptide" evidence="14">
    <location>
        <begin position="1"/>
        <end position="21"/>
    </location>
</feature>
<dbReference type="OrthoDB" id="4781at2759"/>
<comment type="function">
    <text evidence="13">Dual chitinase/transglycosylase that plays a role in cell wall architecture. Chitinase and transglycosylase activities are coupled. Required for the polysaccharide cross-linking at the septa and the cell wall. More specifically, transfers chitin to 1,6-beta-glucan in the cell wall.</text>
</comment>
<comment type="similarity">
    <text evidence="12">Belongs to the glycosyl hydrolase 16 family. CRH1 subfamily.</text>
</comment>
<keyword evidence="10" id="KW-0326">Glycosidase</keyword>
<proteinExistence type="inferred from homology"/>
<keyword evidence="9" id="KW-0325">Glycoprotein</keyword>
<dbReference type="GO" id="GO:0016020">
    <property type="term" value="C:membrane"/>
    <property type="evidence" value="ECO:0007669"/>
    <property type="project" value="UniProtKB-SubCell"/>
</dbReference>
<sequence>MPSSLSSTLAALATGFSLVSAQTWTSCNPLTTTCDPDPALGMTINVDFTQGAVNSFFSGGSPTYSSQGVEFSVVKPGDAPQLNAAFYIMFGRVEVTLKAAPGTGIVSSVVLQSDDLDEIDMEWLGSRPDEVQLNYFGKGIVSDYNRGTINSVSDTQNEWHTYTVDWTAERIIWAVDGTELRTLTPADADTNQYPQTPMQLKFGSWAGGDPSNPAGTISWAGGTTDYSLGPFSMYVKSVMVADYSTGTEYNYTDHSGSWESIQAIGGSVNGRLNADGELSLTATVSSGSTVSATVPAGLATDSSTSTYTQTGWPWVAGAEPTRGSIPSGWVMTSDGKIVRANAAASVDAPKAWTVLGVSAASFFLGFAAIARNIV</sequence>
<evidence type="ECO:0000256" key="10">
    <source>
        <dbReference type="ARBA" id="ARBA00023295"/>
    </source>
</evidence>
<evidence type="ECO:0000256" key="3">
    <source>
        <dbReference type="ARBA" id="ARBA00012729"/>
    </source>
</evidence>
<evidence type="ECO:0000256" key="12">
    <source>
        <dbReference type="ARBA" id="ARBA00038074"/>
    </source>
</evidence>
<evidence type="ECO:0000256" key="14">
    <source>
        <dbReference type="SAM" id="SignalP"/>
    </source>
</evidence>
<keyword evidence="7" id="KW-0378">Hydrolase</keyword>
<comment type="catalytic activity">
    <reaction evidence="1">
        <text>Random endo-hydrolysis of N-acetyl-beta-D-glucosaminide (1-&gt;4)-beta-linkages in chitin and chitodextrins.</text>
        <dbReference type="EC" id="3.2.1.14"/>
    </reaction>
</comment>